<sequence>MAASMSRFDRWTTRSDYKNDGAGKLLMPAFSTRAILTSRRLHNELESSIGPDFVQAYREKTASLPGPEREPDPSRLPGRLVRPDGTSFETVGCCPDYVVISYTWGRWKRRTRELDTPVKGGYWKVPANENFSRSDLDLALHKIAGGQHAWLDVLCIPQITKGETNAEHSREIGKQGEIFRAAARAAVWLNSGGESVLAEICSWVPEESHMVTPDVLRVPSRWDMRHGHPGLSEARRRFRLIASLTEQVPWTTSLWTLQEAALRLDAVFYSRGGDPILHAQTGNALTVRHLVKTLGYIHMDLTRIAEPSSEKSILHYPAELGASEADIDDWLKAIDAVHRINLHNLMSMNAIQLLLTSGHRTCERPHDRVYGIMGAIGVTIPVDYEKDPADVMNEFLVELHNSLPAEMQSFHRVTARLQPQLPSWLSDHDCEELGAIRQQEPPPGRPFRAVTATMGASAAAAALQVSELIPISPRGMDELASRLLSQSVLPALDSFAFSQLTDGAILARDCGVTGRESYVRACIVLRFAMSKAQLALIPLGRVRGLERLGWSCMYMLVGAKSSSDTCSPSQFQRLGVLILEEELVAGEATRGNFYIS</sequence>
<dbReference type="PANTHER" id="PTHR24148">
    <property type="entry name" value="ANKYRIN REPEAT DOMAIN-CONTAINING PROTEIN 39 HOMOLOG-RELATED"/>
    <property type="match status" value="1"/>
</dbReference>
<dbReference type="PANTHER" id="PTHR24148:SF64">
    <property type="entry name" value="HETEROKARYON INCOMPATIBILITY DOMAIN-CONTAINING PROTEIN"/>
    <property type="match status" value="1"/>
</dbReference>
<accession>A0ABR4J746</accession>
<dbReference type="Proteomes" id="UP001610446">
    <property type="component" value="Unassembled WGS sequence"/>
</dbReference>
<dbReference type="EMBL" id="JBFXLU010000191">
    <property type="protein sequence ID" value="KAL2835870.1"/>
    <property type="molecule type" value="Genomic_DNA"/>
</dbReference>
<reference evidence="2 3" key="1">
    <citation type="submission" date="2024-07" db="EMBL/GenBank/DDBJ databases">
        <title>Section-level genome sequencing and comparative genomics of Aspergillus sections Usti and Cavernicolus.</title>
        <authorList>
            <consortium name="Lawrence Berkeley National Laboratory"/>
            <person name="Nybo J.L."/>
            <person name="Vesth T.C."/>
            <person name="Theobald S."/>
            <person name="Frisvad J.C."/>
            <person name="Larsen T.O."/>
            <person name="Kjaerboelling I."/>
            <person name="Rothschild-Mancinelli K."/>
            <person name="Lyhne E.K."/>
            <person name="Kogle M.E."/>
            <person name="Barry K."/>
            <person name="Clum A."/>
            <person name="Na H."/>
            <person name="Ledsgaard L."/>
            <person name="Lin J."/>
            <person name="Lipzen A."/>
            <person name="Kuo A."/>
            <person name="Riley R."/>
            <person name="Mondo S."/>
            <person name="Labutti K."/>
            <person name="Haridas S."/>
            <person name="Pangalinan J."/>
            <person name="Salamov A.A."/>
            <person name="Simmons B.A."/>
            <person name="Magnuson J.K."/>
            <person name="Chen J."/>
            <person name="Drula E."/>
            <person name="Henrissat B."/>
            <person name="Wiebenga A."/>
            <person name="Lubbers R.J."/>
            <person name="Gomes A.C."/>
            <person name="Makela M.R."/>
            <person name="Stajich J."/>
            <person name="Grigoriev I.V."/>
            <person name="Mortensen U.H."/>
            <person name="De Vries R.P."/>
            <person name="Baker S.E."/>
            <person name="Andersen M.R."/>
        </authorList>
    </citation>
    <scope>NUCLEOTIDE SEQUENCE [LARGE SCALE GENOMIC DNA]</scope>
    <source>
        <strain evidence="2 3">CBS 123904</strain>
    </source>
</reference>
<dbReference type="Pfam" id="PF06985">
    <property type="entry name" value="HET"/>
    <property type="match status" value="1"/>
</dbReference>
<protein>
    <recommendedName>
        <fullName evidence="1">Heterokaryon incompatibility domain-containing protein</fullName>
    </recommendedName>
</protein>
<comment type="caution">
    <text evidence="2">The sequence shown here is derived from an EMBL/GenBank/DDBJ whole genome shotgun (WGS) entry which is preliminary data.</text>
</comment>
<evidence type="ECO:0000313" key="2">
    <source>
        <dbReference type="EMBL" id="KAL2835870.1"/>
    </source>
</evidence>
<keyword evidence="3" id="KW-1185">Reference proteome</keyword>
<feature type="domain" description="Heterokaryon incompatibility" evidence="1">
    <location>
        <begin position="97"/>
        <end position="259"/>
    </location>
</feature>
<evidence type="ECO:0000313" key="3">
    <source>
        <dbReference type="Proteomes" id="UP001610446"/>
    </source>
</evidence>
<evidence type="ECO:0000259" key="1">
    <source>
        <dbReference type="Pfam" id="PF06985"/>
    </source>
</evidence>
<dbReference type="InterPro" id="IPR010730">
    <property type="entry name" value="HET"/>
</dbReference>
<gene>
    <name evidence="2" type="ORF">BJY01DRAFT_222903</name>
</gene>
<name>A0ABR4J746_9EURO</name>
<proteinExistence type="predicted"/>
<organism evidence="2 3">
    <name type="scientific">Aspergillus pseudoustus</name>
    <dbReference type="NCBI Taxonomy" id="1810923"/>
    <lineage>
        <taxon>Eukaryota</taxon>
        <taxon>Fungi</taxon>
        <taxon>Dikarya</taxon>
        <taxon>Ascomycota</taxon>
        <taxon>Pezizomycotina</taxon>
        <taxon>Eurotiomycetes</taxon>
        <taxon>Eurotiomycetidae</taxon>
        <taxon>Eurotiales</taxon>
        <taxon>Aspergillaceae</taxon>
        <taxon>Aspergillus</taxon>
        <taxon>Aspergillus subgen. Nidulantes</taxon>
    </lineage>
</organism>
<dbReference type="InterPro" id="IPR052895">
    <property type="entry name" value="HetReg/Transcr_Mod"/>
</dbReference>